<evidence type="ECO:0000313" key="1">
    <source>
        <dbReference type="Proteomes" id="UP000887565"/>
    </source>
</evidence>
<keyword evidence="1" id="KW-1185">Reference proteome</keyword>
<reference evidence="2" key="1">
    <citation type="submission" date="2022-11" db="UniProtKB">
        <authorList>
            <consortium name="WormBaseParasite"/>
        </authorList>
    </citation>
    <scope>IDENTIFICATION</scope>
</reference>
<dbReference type="WBParaSite" id="nRc.2.0.1.t00964-RA">
    <property type="protein sequence ID" value="nRc.2.0.1.t00964-RA"/>
    <property type="gene ID" value="nRc.2.0.1.g00964"/>
</dbReference>
<name>A0A915HHQ4_ROMCU</name>
<dbReference type="AlphaFoldDB" id="A0A915HHQ4"/>
<protein>
    <submittedName>
        <fullName evidence="2">Uncharacterized protein</fullName>
    </submittedName>
</protein>
<organism evidence="1 2">
    <name type="scientific">Romanomermis culicivorax</name>
    <name type="common">Nematode worm</name>
    <dbReference type="NCBI Taxonomy" id="13658"/>
    <lineage>
        <taxon>Eukaryota</taxon>
        <taxon>Metazoa</taxon>
        <taxon>Ecdysozoa</taxon>
        <taxon>Nematoda</taxon>
        <taxon>Enoplea</taxon>
        <taxon>Dorylaimia</taxon>
        <taxon>Mermithida</taxon>
        <taxon>Mermithoidea</taxon>
        <taxon>Mermithidae</taxon>
        <taxon>Romanomermis</taxon>
    </lineage>
</organism>
<accession>A0A915HHQ4</accession>
<proteinExistence type="predicted"/>
<sequence>MLYRTLRVKDSGIRQTRKMSEKASKHLNKAYLSIYTRKNDLRRIEKQILALFRIWGKIGRKK</sequence>
<evidence type="ECO:0000313" key="2">
    <source>
        <dbReference type="WBParaSite" id="nRc.2.0.1.t00964-RA"/>
    </source>
</evidence>
<dbReference type="Proteomes" id="UP000887565">
    <property type="component" value="Unplaced"/>
</dbReference>